<dbReference type="CDD" id="cd00130">
    <property type="entry name" value="PAS"/>
    <property type="match status" value="1"/>
</dbReference>
<dbReference type="InterPro" id="IPR000700">
    <property type="entry name" value="PAS-assoc_C"/>
</dbReference>
<dbReference type="PANTHER" id="PTHR44757">
    <property type="entry name" value="DIGUANYLATE CYCLASE DGCP"/>
    <property type="match status" value="1"/>
</dbReference>
<dbReference type="InterPro" id="IPR000160">
    <property type="entry name" value="GGDEF_dom"/>
</dbReference>
<dbReference type="InterPro" id="IPR035965">
    <property type="entry name" value="PAS-like_dom_sf"/>
</dbReference>
<evidence type="ECO:0000259" key="2">
    <source>
        <dbReference type="PROSITE" id="PS50887"/>
    </source>
</evidence>
<dbReference type="Proteomes" id="UP001288944">
    <property type="component" value="Unassembled WGS sequence"/>
</dbReference>
<accession>A0AAW9KIK0</accession>
<evidence type="ECO:0000313" key="4">
    <source>
        <dbReference type="Proteomes" id="UP001288944"/>
    </source>
</evidence>
<dbReference type="SUPFAM" id="SSF55785">
    <property type="entry name" value="PYP-like sensor domain (PAS domain)"/>
    <property type="match status" value="1"/>
</dbReference>
<feature type="domain" description="PAC" evidence="1">
    <location>
        <begin position="69"/>
        <end position="120"/>
    </location>
</feature>
<reference evidence="3" key="1">
    <citation type="submission" date="2019-11" db="EMBL/GenBank/DDBJ databases">
        <title>Characterization of Clostridium perfringens isolates from swine manure treated agricultural soils.</title>
        <authorList>
            <person name="Wushke S.T."/>
        </authorList>
    </citation>
    <scope>NUCLEOTIDE SEQUENCE</scope>
    <source>
        <strain evidence="3">X62</strain>
    </source>
</reference>
<feature type="domain" description="GGDEF" evidence="2">
    <location>
        <begin position="150"/>
        <end position="163"/>
    </location>
</feature>
<comment type="caution">
    <text evidence="3">The sequence shown here is derived from an EMBL/GenBank/DDBJ whole genome shotgun (WGS) entry which is preliminary data.</text>
</comment>
<dbReference type="InterPro" id="IPR043128">
    <property type="entry name" value="Rev_trsase/Diguanyl_cyclase"/>
</dbReference>
<protein>
    <submittedName>
        <fullName evidence="3">PAS domain-containing protein</fullName>
    </submittedName>
</protein>
<dbReference type="PANTHER" id="PTHR44757:SF2">
    <property type="entry name" value="BIOFILM ARCHITECTURE MAINTENANCE PROTEIN MBAA"/>
    <property type="match status" value="1"/>
</dbReference>
<sequence>GSKDIVFWWNVNQNIISVDNSIKRYLDINGEGDLIISASKWQKYIFEEDIDTYKKQIEKVINSKNEEFYSIEYRILSKDNRVVWIQSKGKKTLEKNGDLFIYGALSDITDRKKKEIEINYLSFNDEVTGIPNRRYFVREVTNHIINHPNEEIAFIFIDLDNFK</sequence>
<dbReference type="EMBL" id="WNUR01000910">
    <property type="protein sequence ID" value="MDZ7543182.1"/>
    <property type="molecule type" value="Genomic_DNA"/>
</dbReference>
<dbReference type="InterPro" id="IPR013655">
    <property type="entry name" value="PAS_fold_3"/>
</dbReference>
<dbReference type="AlphaFoldDB" id="A0AAW9KIK0"/>
<dbReference type="PROSITE" id="PS50113">
    <property type="entry name" value="PAC"/>
    <property type="match status" value="1"/>
</dbReference>
<dbReference type="InterPro" id="IPR052155">
    <property type="entry name" value="Biofilm_reg_signaling"/>
</dbReference>
<dbReference type="PROSITE" id="PS50887">
    <property type="entry name" value="GGDEF"/>
    <property type="match status" value="1"/>
</dbReference>
<name>A0AAW9KIK0_CLOPF</name>
<organism evidence="3 4">
    <name type="scientific">Clostridium perfringens</name>
    <dbReference type="NCBI Taxonomy" id="1502"/>
    <lineage>
        <taxon>Bacteria</taxon>
        <taxon>Bacillati</taxon>
        <taxon>Bacillota</taxon>
        <taxon>Clostridia</taxon>
        <taxon>Eubacteriales</taxon>
        <taxon>Clostridiaceae</taxon>
        <taxon>Clostridium</taxon>
    </lineage>
</organism>
<proteinExistence type="predicted"/>
<gene>
    <name evidence="3" type="ORF">GNF83_18795</name>
</gene>
<dbReference type="Gene3D" id="3.30.70.270">
    <property type="match status" value="1"/>
</dbReference>
<evidence type="ECO:0000259" key="1">
    <source>
        <dbReference type="PROSITE" id="PS50113"/>
    </source>
</evidence>
<dbReference type="NCBIfam" id="TIGR00229">
    <property type="entry name" value="sensory_box"/>
    <property type="match status" value="1"/>
</dbReference>
<dbReference type="InterPro" id="IPR000014">
    <property type="entry name" value="PAS"/>
</dbReference>
<evidence type="ECO:0000313" key="3">
    <source>
        <dbReference type="EMBL" id="MDZ7543182.1"/>
    </source>
</evidence>
<feature type="non-terminal residue" evidence="3">
    <location>
        <position position="163"/>
    </location>
</feature>
<dbReference type="Gene3D" id="3.30.450.20">
    <property type="entry name" value="PAS domain"/>
    <property type="match status" value="1"/>
</dbReference>
<dbReference type="Pfam" id="PF00990">
    <property type="entry name" value="GGDEF"/>
    <property type="match status" value="1"/>
</dbReference>
<feature type="non-terminal residue" evidence="3">
    <location>
        <position position="1"/>
    </location>
</feature>
<dbReference type="Pfam" id="PF08447">
    <property type="entry name" value="PAS_3"/>
    <property type="match status" value="1"/>
</dbReference>